<dbReference type="GO" id="GO:0005768">
    <property type="term" value="C:endosome"/>
    <property type="evidence" value="ECO:0007669"/>
    <property type="project" value="UniProtKB-ARBA"/>
</dbReference>
<keyword evidence="11" id="KW-1185">Reference proteome</keyword>
<dbReference type="SUPFAM" id="SSF58038">
    <property type="entry name" value="SNARE fusion complex"/>
    <property type="match status" value="1"/>
</dbReference>
<evidence type="ECO:0000256" key="6">
    <source>
        <dbReference type="SAM" id="Coils"/>
    </source>
</evidence>
<evidence type="ECO:0000256" key="3">
    <source>
        <dbReference type="ARBA" id="ARBA00022927"/>
    </source>
</evidence>
<keyword evidence="8" id="KW-1133">Transmembrane helix</keyword>
<evidence type="ECO:0000256" key="8">
    <source>
        <dbReference type="SAM" id="Phobius"/>
    </source>
</evidence>
<evidence type="ECO:0000256" key="5">
    <source>
        <dbReference type="ARBA" id="ARBA00023136"/>
    </source>
</evidence>
<sequence length="320" mass="34610">MSNPNALFLLADHVKLSLLERQRAKTLNLESDSQDGHISRSLDQLREGVEGLQKEQKRLEEAGEEDKAANIADSLPTLQKQLDDLTSQFHGFSTPSSSSTLTHPNDPALAEDFAHATSTTAPASSAAASGSSSAAAQPQKKSLRASTANPLSPAPAAGGSTKTVRFRDASPPASPSAPAASGLDADLEAQRSSSELFGRPYRDEPDAPEGYRDAAAAMEDNVQIHEYHSRVLAQQDEHLDRLGESIGRQRELSMRIGDELDSQVAMLDESEGLVDRHQSRLDRARRQVGRIARKHGGEIRQMTYIVVLIVILILLIAVLK</sequence>
<evidence type="ECO:0000256" key="2">
    <source>
        <dbReference type="ARBA" id="ARBA00022448"/>
    </source>
</evidence>
<name>A0AA38RAH1_9PEZI</name>
<dbReference type="CDD" id="cd15859">
    <property type="entry name" value="SNARE_SYN8"/>
    <property type="match status" value="1"/>
</dbReference>
<feature type="compositionally biased region" description="Low complexity" evidence="7">
    <location>
        <begin position="116"/>
        <end position="136"/>
    </location>
</feature>
<evidence type="ECO:0000256" key="4">
    <source>
        <dbReference type="ARBA" id="ARBA00023054"/>
    </source>
</evidence>
<dbReference type="Gene3D" id="1.20.5.110">
    <property type="match status" value="1"/>
</dbReference>
<reference evidence="10" key="1">
    <citation type="submission" date="2022-07" db="EMBL/GenBank/DDBJ databases">
        <title>Fungi with potential for degradation of polypropylene.</title>
        <authorList>
            <person name="Gostincar C."/>
        </authorList>
    </citation>
    <scope>NUCLEOTIDE SEQUENCE</scope>
    <source>
        <strain evidence="10">EXF-13308</strain>
    </source>
</reference>
<evidence type="ECO:0000259" key="9">
    <source>
        <dbReference type="PROSITE" id="PS50192"/>
    </source>
</evidence>
<dbReference type="FunFam" id="1.20.5.110:FF:000060">
    <property type="entry name" value="SNARE complex subunit (Syn8)"/>
    <property type="match status" value="1"/>
</dbReference>
<proteinExistence type="predicted"/>
<dbReference type="EMBL" id="JANBVO010000019">
    <property type="protein sequence ID" value="KAJ9143362.1"/>
    <property type="molecule type" value="Genomic_DNA"/>
</dbReference>
<protein>
    <submittedName>
        <fullName evidence="10">V-SNARE</fullName>
    </submittedName>
</protein>
<dbReference type="GO" id="GO:0015031">
    <property type="term" value="P:protein transport"/>
    <property type="evidence" value="ECO:0007669"/>
    <property type="project" value="UniProtKB-KW"/>
</dbReference>
<feature type="domain" description="T-SNARE coiled-coil homology" evidence="9">
    <location>
        <begin position="229"/>
        <end position="291"/>
    </location>
</feature>
<dbReference type="GO" id="GO:0061025">
    <property type="term" value="P:membrane fusion"/>
    <property type="evidence" value="ECO:0007669"/>
    <property type="project" value="UniProtKB-ARBA"/>
</dbReference>
<feature type="compositionally biased region" description="Low complexity" evidence="7">
    <location>
        <begin position="93"/>
        <end position="102"/>
    </location>
</feature>
<accession>A0AA38RAH1</accession>
<dbReference type="InterPro" id="IPR000727">
    <property type="entry name" value="T_SNARE_dom"/>
</dbReference>
<dbReference type="AlphaFoldDB" id="A0AA38RAH1"/>
<evidence type="ECO:0000256" key="1">
    <source>
        <dbReference type="ARBA" id="ARBA00004308"/>
    </source>
</evidence>
<keyword evidence="3" id="KW-0653">Protein transport</keyword>
<feature type="region of interest" description="Disordered" evidence="7">
    <location>
        <begin position="116"/>
        <end position="209"/>
    </location>
</feature>
<evidence type="ECO:0000256" key="7">
    <source>
        <dbReference type="SAM" id="MobiDB-lite"/>
    </source>
</evidence>
<keyword evidence="8" id="KW-0812">Transmembrane</keyword>
<evidence type="ECO:0000313" key="10">
    <source>
        <dbReference type="EMBL" id="KAJ9143362.1"/>
    </source>
</evidence>
<dbReference type="Proteomes" id="UP001174694">
    <property type="component" value="Unassembled WGS sequence"/>
</dbReference>
<feature type="region of interest" description="Disordered" evidence="7">
    <location>
        <begin position="88"/>
        <end position="107"/>
    </location>
</feature>
<comment type="caution">
    <text evidence="10">The sequence shown here is derived from an EMBL/GenBank/DDBJ whole genome shotgun (WGS) entry which is preliminary data.</text>
</comment>
<keyword evidence="5 8" id="KW-0472">Membrane</keyword>
<feature type="coiled-coil region" evidence="6">
    <location>
        <begin position="267"/>
        <end position="294"/>
    </location>
</feature>
<organism evidence="10 11">
    <name type="scientific">Pleurostoma richardsiae</name>
    <dbReference type="NCBI Taxonomy" id="41990"/>
    <lineage>
        <taxon>Eukaryota</taxon>
        <taxon>Fungi</taxon>
        <taxon>Dikarya</taxon>
        <taxon>Ascomycota</taxon>
        <taxon>Pezizomycotina</taxon>
        <taxon>Sordariomycetes</taxon>
        <taxon>Sordariomycetidae</taxon>
        <taxon>Calosphaeriales</taxon>
        <taxon>Pleurostomataceae</taxon>
        <taxon>Pleurostoma</taxon>
    </lineage>
</organism>
<dbReference type="GO" id="GO:0006896">
    <property type="term" value="P:Golgi to vacuole transport"/>
    <property type="evidence" value="ECO:0007669"/>
    <property type="project" value="UniProtKB-ARBA"/>
</dbReference>
<feature type="compositionally biased region" description="Basic and acidic residues" evidence="7">
    <location>
        <begin position="200"/>
        <end position="209"/>
    </location>
</feature>
<gene>
    <name evidence="10" type="ORF">NKR23_g6696</name>
</gene>
<feature type="coiled-coil region" evidence="6">
    <location>
        <begin position="42"/>
        <end position="69"/>
    </location>
</feature>
<keyword evidence="2" id="KW-0813">Transport</keyword>
<keyword evidence="4 6" id="KW-0175">Coiled coil</keyword>
<evidence type="ECO:0000313" key="11">
    <source>
        <dbReference type="Proteomes" id="UP001174694"/>
    </source>
</evidence>
<dbReference type="SMART" id="SM00397">
    <property type="entry name" value="t_SNARE"/>
    <property type="match status" value="1"/>
</dbReference>
<feature type="transmembrane region" description="Helical" evidence="8">
    <location>
        <begin position="302"/>
        <end position="319"/>
    </location>
</feature>
<dbReference type="PROSITE" id="PS50192">
    <property type="entry name" value="T_SNARE"/>
    <property type="match status" value="1"/>
</dbReference>
<comment type="subcellular location">
    <subcellularLocation>
        <location evidence="1">Endomembrane system</location>
    </subcellularLocation>
</comment>